<evidence type="ECO:0000259" key="9">
    <source>
        <dbReference type="Pfam" id="PF02897"/>
    </source>
</evidence>
<dbReference type="PANTHER" id="PTHR42881:SF2">
    <property type="entry name" value="PROLYL ENDOPEPTIDASE"/>
    <property type="match status" value="1"/>
</dbReference>
<dbReference type="Proteomes" id="UP000309601">
    <property type="component" value="Unassembled WGS sequence"/>
</dbReference>
<evidence type="ECO:0000259" key="8">
    <source>
        <dbReference type="Pfam" id="PF00326"/>
    </source>
</evidence>
<keyword evidence="5 7" id="KW-0378">Hydrolase</keyword>
<dbReference type="InterPro" id="IPR029058">
    <property type="entry name" value="AB_hydrolase_fold"/>
</dbReference>
<comment type="subunit">
    <text evidence="3">Monomer.</text>
</comment>
<sequence>MIRPSRLLYTTRNIQNIHKMAFNYPNVRRDETKFTDYKSEKRGVVRVPDPYHWLETPPAQSKESAEFVDAQNNLFNAYMEDVKYKEEFKTALTQNMSYPKFSAPSLKKNGIAYWSENAGLQPHAVIRSSKQLSSNESNVFFDPNQLSDDKTASLATAAFSKTAKYFGYGISRSGSDWCTLYVRPSDSPFTEKSGSHETDKERFSDEIRYVKFSSIGWLGDSGFFYQRYDVTEGAHGAAHEDVAGLETDANENAKLYYHKVNTPQSEDKLVLEDPQNPTHMWSASTTDDGRFLVVTVAKDTSRRNLLKVADLNDPRNAEISSNMCWLDIISDFKHEYDVIDNDDSKLYIHTNEEADNYKIKTFDIASNVWSELVSEEDGVLVEAQIVNSDKLVAVYTRDVKSELIVRSLRDGSHLYRPFDKFTGSINQVTGERDHTKIYLSTTSYTTPGEVLCFDFEELEKRKSIDQASTVFRSAEVNGLDPKEFTTEQHFAQSPDGTKIPVFITRHKDTPKDAPFFLYGYGGFSISLLPFFSPSALTFVKHFRAGLAVANIRGGGEYGESWHQAGTKERKQNCFDDFLASANYLVDNGFARKGSIIANGGSNGGLLAAVVAQQDKMDLIGVSIVDVGVLDMLKFHLWTIGRAWCSDYGNAEEANDFDYLYEYSPLHQAALAQEKIYPSMLLTSAAHDDRVVSCHTTKMIAQLQHTQSEKIKLARLETKAGHGAGKSTEMRIAEATDKYTFAAHELGLKWFN</sequence>
<dbReference type="OrthoDB" id="248387at2759"/>
<dbReference type="InterPro" id="IPR023302">
    <property type="entry name" value="Pept_S9A_N"/>
</dbReference>
<keyword evidence="4 7" id="KW-0645">Protease</keyword>
<dbReference type="Proteomes" id="UP000310685">
    <property type="component" value="Unassembled WGS sequence"/>
</dbReference>
<reference evidence="14 15" key="1">
    <citation type="submission" date="2019-03" db="EMBL/GenBank/DDBJ databases">
        <title>Sequencing 25 genomes of Wallemia mellicola.</title>
        <authorList>
            <person name="Gostincar C."/>
        </authorList>
    </citation>
    <scope>NUCLEOTIDE SEQUENCE [LARGE SCALE GENOMIC DNA]</scope>
    <source>
        <strain evidence="11 15">EXF-1262</strain>
        <strain evidence="12 16">EXF-1274</strain>
        <strain evidence="13 14">EXF-1277</strain>
        <strain evidence="10 17">EXF-6152</strain>
    </source>
</reference>
<comment type="catalytic activity">
    <reaction evidence="1">
        <text>Hydrolysis of Pro-|-Xaa &gt;&gt; Ala-|-Xaa in oligopeptides.</text>
        <dbReference type="EC" id="3.4.21.26"/>
    </reaction>
</comment>
<dbReference type="GO" id="GO:0070012">
    <property type="term" value="F:oligopeptidase activity"/>
    <property type="evidence" value="ECO:0007669"/>
    <property type="project" value="TreeGrafter"/>
</dbReference>
<dbReference type="AlphaFoldDB" id="A0A4T0RJ73"/>
<dbReference type="PRINTS" id="PR00862">
    <property type="entry name" value="PROLIGOPTASE"/>
</dbReference>
<evidence type="ECO:0000313" key="12">
    <source>
        <dbReference type="EMBL" id="TIC70241.1"/>
    </source>
</evidence>
<dbReference type="EMBL" id="SPRH01000004">
    <property type="protein sequence ID" value="TIC04156.1"/>
    <property type="molecule type" value="Genomic_DNA"/>
</dbReference>
<accession>A0A4T0RJ73</accession>
<evidence type="ECO:0000313" key="11">
    <source>
        <dbReference type="EMBL" id="TIC04156.1"/>
    </source>
</evidence>
<evidence type="ECO:0000313" key="14">
    <source>
        <dbReference type="Proteomes" id="UP000305362"/>
    </source>
</evidence>
<evidence type="ECO:0000313" key="13">
    <source>
        <dbReference type="EMBL" id="TIC70810.1"/>
    </source>
</evidence>
<evidence type="ECO:0000256" key="1">
    <source>
        <dbReference type="ARBA" id="ARBA00001070"/>
    </source>
</evidence>
<evidence type="ECO:0000313" key="16">
    <source>
        <dbReference type="Proteomes" id="UP000309601"/>
    </source>
</evidence>
<keyword evidence="6 7" id="KW-0720">Serine protease</keyword>
<evidence type="ECO:0000313" key="17">
    <source>
        <dbReference type="Proteomes" id="UP000310685"/>
    </source>
</evidence>
<dbReference type="SUPFAM" id="SSF50993">
    <property type="entry name" value="Peptidase/esterase 'gauge' domain"/>
    <property type="match status" value="1"/>
</dbReference>
<dbReference type="GO" id="GO:0004252">
    <property type="term" value="F:serine-type endopeptidase activity"/>
    <property type="evidence" value="ECO:0007669"/>
    <property type="project" value="UniProtKB-UniRule"/>
</dbReference>
<dbReference type="Pfam" id="PF00326">
    <property type="entry name" value="Peptidase_S9"/>
    <property type="match status" value="1"/>
</dbReference>
<dbReference type="Proteomes" id="UP000307169">
    <property type="component" value="Unassembled WGS sequence"/>
</dbReference>
<protein>
    <recommendedName>
        <fullName evidence="7">Prolyl endopeptidase</fullName>
        <ecNumber evidence="7">3.4.21.-</ecNumber>
    </recommendedName>
</protein>
<dbReference type="PANTHER" id="PTHR42881">
    <property type="entry name" value="PROLYL ENDOPEPTIDASE"/>
    <property type="match status" value="1"/>
</dbReference>
<comment type="similarity">
    <text evidence="2 7">Belongs to the peptidase S9A family.</text>
</comment>
<dbReference type="InterPro" id="IPR002470">
    <property type="entry name" value="Peptidase_S9A"/>
</dbReference>
<evidence type="ECO:0000256" key="3">
    <source>
        <dbReference type="ARBA" id="ARBA00011245"/>
    </source>
</evidence>
<evidence type="ECO:0000256" key="4">
    <source>
        <dbReference type="ARBA" id="ARBA00022670"/>
    </source>
</evidence>
<dbReference type="SUPFAM" id="SSF53474">
    <property type="entry name" value="alpha/beta-Hydrolases"/>
    <property type="match status" value="1"/>
</dbReference>
<dbReference type="EMBL" id="SPRW01000004">
    <property type="protein sequence ID" value="TIC70241.1"/>
    <property type="molecule type" value="Genomic_DNA"/>
</dbReference>
<proteinExistence type="inferred from homology"/>
<dbReference type="FunFam" id="3.40.50.1820:FF:000005">
    <property type="entry name" value="Prolyl endopeptidase"/>
    <property type="match status" value="1"/>
</dbReference>
<evidence type="ECO:0000256" key="6">
    <source>
        <dbReference type="ARBA" id="ARBA00022825"/>
    </source>
</evidence>
<name>A0A4T0RJ73_9BASI</name>
<dbReference type="Gene3D" id="2.130.10.120">
    <property type="entry name" value="Prolyl oligopeptidase, N-terminal domain"/>
    <property type="match status" value="1"/>
</dbReference>
<dbReference type="Pfam" id="PF02897">
    <property type="entry name" value="Peptidase_S9_N"/>
    <property type="match status" value="1"/>
</dbReference>
<dbReference type="EMBL" id="SPRC01000006">
    <property type="protein sequence ID" value="TIB81676.1"/>
    <property type="molecule type" value="Genomic_DNA"/>
</dbReference>
<feature type="domain" description="Peptidase S9 prolyl oligopeptidase catalytic" evidence="8">
    <location>
        <begin position="546"/>
        <end position="746"/>
    </location>
</feature>
<dbReference type="GO" id="GO:0005829">
    <property type="term" value="C:cytosol"/>
    <property type="evidence" value="ECO:0007669"/>
    <property type="project" value="TreeGrafter"/>
</dbReference>
<dbReference type="InterPro" id="IPR001375">
    <property type="entry name" value="Peptidase_S9_cat"/>
</dbReference>
<organism evidence="11 15">
    <name type="scientific">Wallemia mellicola</name>
    <dbReference type="NCBI Taxonomy" id="1708541"/>
    <lineage>
        <taxon>Eukaryota</taxon>
        <taxon>Fungi</taxon>
        <taxon>Dikarya</taxon>
        <taxon>Basidiomycota</taxon>
        <taxon>Wallemiomycotina</taxon>
        <taxon>Wallemiomycetes</taxon>
        <taxon>Wallemiales</taxon>
        <taxon>Wallemiaceae</taxon>
        <taxon>Wallemia</taxon>
    </lineage>
</organism>
<dbReference type="GO" id="GO:0006508">
    <property type="term" value="P:proteolysis"/>
    <property type="evidence" value="ECO:0007669"/>
    <property type="project" value="UniProtKB-KW"/>
</dbReference>
<comment type="caution">
    <text evidence="11">The sequence shown here is derived from an EMBL/GenBank/DDBJ whole genome shotgun (WGS) entry which is preliminary data.</text>
</comment>
<evidence type="ECO:0000313" key="10">
    <source>
        <dbReference type="EMBL" id="TIB81676.1"/>
    </source>
</evidence>
<evidence type="ECO:0000256" key="2">
    <source>
        <dbReference type="ARBA" id="ARBA00005228"/>
    </source>
</evidence>
<dbReference type="EC" id="3.4.21.-" evidence="7"/>
<gene>
    <name evidence="12" type="ORF">E3Q02_00708</name>
    <name evidence="13" type="ORF">E3Q03_00736</name>
    <name evidence="11" type="ORF">E3Q17_00521</name>
    <name evidence="10" type="ORF">E3Q22_00824</name>
</gene>
<dbReference type="Gene3D" id="3.40.50.1820">
    <property type="entry name" value="alpha/beta hydrolase"/>
    <property type="match status" value="1"/>
</dbReference>
<evidence type="ECO:0000313" key="15">
    <source>
        <dbReference type="Proteomes" id="UP000307169"/>
    </source>
</evidence>
<dbReference type="InterPro" id="IPR051167">
    <property type="entry name" value="Prolyl_oligopep/macrocyclase"/>
</dbReference>
<feature type="domain" description="Peptidase S9A N-terminal" evidence="9">
    <location>
        <begin position="25"/>
        <end position="460"/>
    </location>
</feature>
<dbReference type="EMBL" id="SPRV01000005">
    <property type="protein sequence ID" value="TIC70810.1"/>
    <property type="molecule type" value="Genomic_DNA"/>
</dbReference>
<dbReference type="Proteomes" id="UP000305362">
    <property type="component" value="Unassembled WGS sequence"/>
</dbReference>
<evidence type="ECO:0000256" key="7">
    <source>
        <dbReference type="RuleBase" id="RU368024"/>
    </source>
</evidence>
<evidence type="ECO:0000256" key="5">
    <source>
        <dbReference type="ARBA" id="ARBA00022801"/>
    </source>
</evidence>